<organism evidence="2 3">
    <name type="scientific">Candidatus Naiadarchaeum limnaeum</name>
    <dbReference type="NCBI Taxonomy" id="2756139"/>
    <lineage>
        <taxon>Archaea</taxon>
        <taxon>Candidatus Undinarchaeota</taxon>
        <taxon>Candidatus Undinarchaeia</taxon>
        <taxon>Candidatus Naiadarchaeales</taxon>
        <taxon>Candidatus Naiadarchaeaceae</taxon>
        <taxon>Candidatus Naiadarchaeum</taxon>
    </lineage>
</organism>
<accession>A0A832USR1</accession>
<evidence type="ECO:0000256" key="1">
    <source>
        <dbReference type="SAM" id="Phobius"/>
    </source>
</evidence>
<keyword evidence="1" id="KW-0812">Transmembrane</keyword>
<evidence type="ECO:0000313" key="3">
    <source>
        <dbReference type="Proteomes" id="UP000646946"/>
    </source>
</evidence>
<dbReference type="AlphaFoldDB" id="A0A832USR1"/>
<dbReference type="EMBL" id="DVAB01000038">
    <property type="protein sequence ID" value="HIK00812.1"/>
    <property type="molecule type" value="Genomic_DNA"/>
</dbReference>
<keyword evidence="1" id="KW-0472">Membrane</keyword>
<protein>
    <submittedName>
        <fullName evidence="2">Uncharacterized protein</fullName>
    </submittedName>
</protein>
<name>A0A832USR1_9ARCH</name>
<proteinExistence type="predicted"/>
<feature type="transmembrane region" description="Helical" evidence="1">
    <location>
        <begin position="12"/>
        <end position="40"/>
    </location>
</feature>
<comment type="caution">
    <text evidence="2">The sequence shown here is derived from an EMBL/GenBank/DDBJ whole genome shotgun (WGS) entry which is preliminary data.</text>
</comment>
<keyword evidence="1" id="KW-1133">Transmembrane helix</keyword>
<evidence type="ECO:0000313" key="2">
    <source>
        <dbReference type="EMBL" id="HIK00812.1"/>
    </source>
</evidence>
<gene>
    <name evidence="2" type="ORF">H1016_04715</name>
</gene>
<keyword evidence="3" id="KW-1185">Reference proteome</keyword>
<dbReference type="Proteomes" id="UP000646946">
    <property type="component" value="Unassembled WGS sequence"/>
</dbReference>
<sequence>MRELRNVRADSSAVAIVGGVVIILLIGVVAIAFSGGVAAVSTGSIVKGQCKATIELKNKFNQKVDEKKNDIQEKVETQWWEYVLNPFTGIVHKVFIEGPVDWASEEAAKFIKIETDTCIENFPDFCPITIGKKATADLTADCVYRRAVDTFYTLQGGRGTGYEKRTIDSRKFNLFKLNVTVEEPGSVLVRGSCSTYLAQQAIWTDAELTAANKKDCEVVVGDGKGSNYVCGYQFDPNWCNITFSRVTETTMTLTMISRCQQEGSGPDQTRFCKCFYNEDTGYQTFNGLPNANVGVRDTSRFNDFASEIGATYTHLDSKYSGFKGCGARPILTPKTIFLGIGEGFTNDNIKASQLNVLPGQEKTYYTRLEDTNGDGIGEVIISDYEQ</sequence>
<reference evidence="2 3" key="1">
    <citation type="journal article" name="Nat. Commun.">
        <title>Undinarchaeota illuminate DPANN phylogeny and the impact of gene transfer on archaeal evolution.</title>
        <authorList>
            <person name="Dombrowski N."/>
            <person name="Williams T.A."/>
            <person name="Sun J."/>
            <person name="Woodcroft B.J."/>
            <person name="Lee J.H."/>
            <person name="Minh B.Q."/>
            <person name="Rinke C."/>
            <person name="Spang A."/>
        </authorList>
    </citation>
    <scope>NUCLEOTIDE SEQUENCE [LARGE SCALE GENOMIC DNA]</scope>
    <source>
        <strain evidence="2">MAG_bin1129</strain>
    </source>
</reference>